<dbReference type="Proteomes" id="UP001279734">
    <property type="component" value="Unassembled WGS sequence"/>
</dbReference>
<accession>A0AAD3T1V1</accession>
<gene>
    <name evidence="1" type="ORF">Nepgr_022378</name>
</gene>
<sequence length="109" mass="12848">MTGEGMGQVFWKNLFFPRKEGEKMNPAESVVYRAARCIRVEGWRTERAVFEAEAIVNDRDYYLRAPRNVTRFRAGRLPLMRNMPPVVCLTCRRPFSHSPAVEMQRLKWI</sequence>
<proteinExistence type="predicted"/>
<reference evidence="1" key="1">
    <citation type="submission" date="2023-05" db="EMBL/GenBank/DDBJ databases">
        <title>Nepenthes gracilis genome sequencing.</title>
        <authorList>
            <person name="Fukushima K."/>
        </authorList>
    </citation>
    <scope>NUCLEOTIDE SEQUENCE</scope>
    <source>
        <strain evidence="1">SING2019-196</strain>
    </source>
</reference>
<protein>
    <submittedName>
        <fullName evidence="1">Uncharacterized protein</fullName>
    </submittedName>
</protein>
<evidence type="ECO:0000313" key="1">
    <source>
        <dbReference type="EMBL" id="GMH20537.1"/>
    </source>
</evidence>
<comment type="caution">
    <text evidence="1">The sequence shown here is derived from an EMBL/GenBank/DDBJ whole genome shotgun (WGS) entry which is preliminary data.</text>
</comment>
<keyword evidence="2" id="KW-1185">Reference proteome</keyword>
<name>A0AAD3T1V1_NEPGR</name>
<organism evidence="1 2">
    <name type="scientific">Nepenthes gracilis</name>
    <name type="common">Slender pitcher plant</name>
    <dbReference type="NCBI Taxonomy" id="150966"/>
    <lineage>
        <taxon>Eukaryota</taxon>
        <taxon>Viridiplantae</taxon>
        <taxon>Streptophyta</taxon>
        <taxon>Embryophyta</taxon>
        <taxon>Tracheophyta</taxon>
        <taxon>Spermatophyta</taxon>
        <taxon>Magnoliopsida</taxon>
        <taxon>eudicotyledons</taxon>
        <taxon>Gunneridae</taxon>
        <taxon>Pentapetalae</taxon>
        <taxon>Caryophyllales</taxon>
        <taxon>Nepenthaceae</taxon>
        <taxon>Nepenthes</taxon>
    </lineage>
</organism>
<evidence type="ECO:0000313" key="2">
    <source>
        <dbReference type="Proteomes" id="UP001279734"/>
    </source>
</evidence>
<dbReference type="AlphaFoldDB" id="A0AAD3T1V1"/>
<dbReference type="EMBL" id="BSYO01000022">
    <property type="protein sequence ID" value="GMH20537.1"/>
    <property type="molecule type" value="Genomic_DNA"/>
</dbReference>